<dbReference type="PANTHER" id="PTHR30572">
    <property type="entry name" value="MEMBRANE COMPONENT OF TRANSPORTER-RELATED"/>
    <property type="match status" value="1"/>
</dbReference>
<evidence type="ECO:0000256" key="3">
    <source>
        <dbReference type="ARBA" id="ARBA00022692"/>
    </source>
</evidence>
<name>A0A1L7CDW6_9CORY</name>
<accession>A0A1L7CDW6</accession>
<dbReference type="Pfam" id="PF12704">
    <property type="entry name" value="MacB_PCD"/>
    <property type="match status" value="1"/>
</dbReference>
<keyword evidence="3 7" id="KW-0812">Transmembrane</keyword>
<keyword evidence="5 7" id="KW-0472">Membrane</keyword>
<comment type="subcellular location">
    <subcellularLocation>
        <location evidence="1">Cell membrane</location>
        <topology evidence="1">Multi-pass membrane protein</topology>
    </subcellularLocation>
</comment>
<dbReference type="PANTHER" id="PTHR30572:SF4">
    <property type="entry name" value="ABC TRANSPORTER PERMEASE YTRF"/>
    <property type="match status" value="1"/>
</dbReference>
<evidence type="ECO:0000313" key="10">
    <source>
        <dbReference type="EMBL" id="APT84041.1"/>
    </source>
</evidence>
<evidence type="ECO:0000256" key="1">
    <source>
        <dbReference type="ARBA" id="ARBA00004651"/>
    </source>
</evidence>
<evidence type="ECO:0000256" key="4">
    <source>
        <dbReference type="ARBA" id="ARBA00022989"/>
    </source>
</evidence>
<organism evidence="10 11">
    <name type="scientific">Corynebacterium aquilae DSM 44791</name>
    <dbReference type="NCBI Taxonomy" id="1431546"/>
    <lineage>
        <taxon>Bacteria</taxon>
        <taxon>Bacillati</taxon>
        <taxon>Actinomycetota</taxon>
        <taxon>Actinomycetes</taxon>
        <taxon>Mycobacteriales</taxon>
        <taxon>Corynebacteriaceae</taxon>
        <taxon>Corynebacterium</taxon>
    </lineage>
</organism>
<comment type="similarity">
    <text evidence="6">Belongs to the ABC-4 integral membrane protein family.</text>
</comment>
<dbReference type="Proteomes" id="UP000185478">
    <property type="component" value="Chromosome"/>
</dbReference>
<sequence length="433" mass="46072">MNFMEALSLAGGSLRNNKMRSLLTLLGVIIGIAAVIAILTLGSALQKQTMGAFEGAGATDLQLQVVARDNSGEEEEGVGDAAEAFGASAVIDDDSKFTPDDVEQLREAYGDRLAGISISGDGYVPSQVTRLDDNDVPEGKASTVYLESYNTDGLRMNGDDIAYGRGYTEQEVESNAMVAVANYALVDKMFNGDPASALGKSVQVETESGDFDFQIIGVQKKPESIVLDGFANLNLVIPYTTAAEMNDQPLVFGTVSIRPKSGEDKEVLIKQIQGWLDKHWADDEAARVKITDFSKQLESFTKVLGAISMVISSIAGISLLVGGIGIMNIMLVTVTERTREIGIRKALGATRGAIRLQFVIEAMMVCLLGGIIGVLLGGGVGMVGAKLMGHMVWPPITGVLFSLGFSLAIGLFFGFYPANKAAKMDPIEALRHE</sequence>
<dbReference type="KEGG" id="caqu:CAQU_01970"/>
<dbReference type="AlphaFoldDB" id="A0A1L7CDW6"/>
<dbReference type="Pfam" id="PF02687">
    <property type="entry name" value="FtsX"/>
    <property type="match status" value="1"/>
</dbReference>
<feature type="domain" description="ABC3 transporter permease C-terminal" evidence="8">
    <location>
        <begin position="313"/>
        <end position="426"/>
    </location>
</feature>
<evidence type="ECO:0008006" key="12">
    <source>
        <dbReference type="Google" id="ProtNLM"/>
    </source>
</evidence>
<feature type="transmembrane region" description="Helical" evidence="7">
    <location>
        <begin position="21"/>
        <end position="45"/>
    </location>
</feature>
<dbReference type="STRING" id="1431546.CAQU_01970"/>
<evidence type="ECO:0000256" key="2">
    <source>
        <dbReference type="ARBA" id="ARBA00022475"/>
    </source>
</evidence>
<keyword evidence="2" id="KW-1003">Cell membrane</keyword>
<feature type="transmembrane region" description="Helical" evidence="7">
    <location>
        <begin position="303"/>
        <end position="332"/>
    </location>
</feature>
<gene>
    <name evidence="10" type="ORF">CAQU_01970</name>
</gene>
<dbReference type="OrthoDB" id="9780560at2"/>
<dbReference type="RefSeq" id="WP_075724744.1">
    <property type="nucleotide sequence ID" value="NZ_CP009245.1"/>
</dbReference>
<dbReference type="GO" id="GO:0022857">
    <property type="term" value="F:transmembrane transporter activity"/>
    <property type="evidence" value="ECO:0007669"/>
    <property type="project" value="TreeGrafter"/>
</dbReference>
<dbReference type="InterPro" id="IPR003838">
    <property type="entry name" value="ABC3_permease_C"/>
</dbReference>
<protein>
    <recommendedName>
        <fullName evidence="12">ABC transporter permease</fullName>
    </recommendedName>
</protein>
<evidence type="ECO:0000256" key="7">
    <source>
        <dbReference type="SAM" id="Phobius"/>
    </source>
</evidence>
<evidence type="ECO:0000256" key="6">
    <source>
        <dbReference type="ARBA" id="ARBA00038076"/>
    </source>
</evidence>
<keyword evidence="4 7" id="KW-1133">Transmembrane helix</keyword>
<feature type="transmembrane region" description="Helical" evidence="7">
    <location>
        <begin position="396"/>
        <end position="416"/>
    </location>
</feature>
<dbReference type="InterPro" id="IPR050250">
    <property type="entry name" value="Macrolide_Exporter_MacB"/>
</dbReference>
<evidence type="ECO:0000256" key="5">
    <source>
        <dbReference type="ARBA" id="ARBA00023136"/>
    </source>
</evidence>
<reference evidence="10 11" key="1">
    <citation type="submission" date="2014-08" db="EMBL/GenBank/DDBJ databases">
        <title>Complete genome sequence of Corynebacterium aquilae S-613T(T) (=DSM 44791(T)), isolated from the choana of a healthy golden eagle.</title>
        <authorList>
            <person name="Ruckert C."/>
            <person name="Albersmeier A."/>
            <person name="Winkler A."/>
            <person name="Kalinowski J."/>
        </authorList>
    </citation>
    <scope>NUCLEOTIDE SEQUENCE [LARGE SCALE GENOMIC DNA]</scope>
    <source>
        <strain evidence="10 11">S-613</strain>
    </source>
</reference>
<dbReference type="EMBL" id="CP009245">
    <property type="protein sequence ID" value="APT84041.1"/>
    <property type="molecule type" value="Genomic_DNA"/>
</dbReference>
<dbReference type="InterPro" id="IPR025857">
    <property type="entry name" value="MacB_PCD"/>
</dbReference>
<feature type="domain" description="MacB-like periplasmic core" evidence="9">
    <location>
        <begin position="21"/>
        <end position="273"/>
    </location>
</feature>
<evidence type="ECO:0000313" key="11">
    <source>
        <dbReference type="Proteomes" id="UP000185478"/>
    </source>
</evidence>
<feature type="transmembrane region" description="Helical" evidence="7">
    <location>
        <begin position="353"/>
        <end position="376"/>
    </location>
</feature>
<keyword evidence="11" id="KW-1185">Reference proteome</keyword>
<evidence type="ECO:0000259" key="9">
    <source>
        <dbReference type="Pfam" id="PF12704"/>
    </source>
</evidence>
<evidence type="ECO:0000259" key="8">
    <source>
        <dbReference type="Pfam" id="PF02687"/>
    </source>
</evidence>
<proteinExistence type="inferred from homology"/>
<dbReference type="GO" id="GO:0005886">
    <property type="term" value="C:plasma membrane"/>
    <property type="evidence" value="ECO:0007669"/>
    <property type="project" value="UniProtKB-SubCell"/>
</dbReference>